<dbReference type="InterPro" id="IPR003593">
    <property type="entry name" value="AAA+_ATPase"/>
</dbReference>
<comment type="caution">
    <text evidence="7">The sequence shown here is derived from an EMBL/GenBank/DDBJ whole genome shotgun (WGS) entry which is preliminary data.</text>
</comment>
<dbReference type="InterPro" id="IPR027417">
    <property type="entry name" value="P-loop_NTPase"/>
</dbReference>
<dbReference type="GO" id="GO:0046677">
    <property type="term" value="P:response to antibiotic"/>
    <property type="evidence" value="ECO:0007669"/>
    <property type="project" value="UniProtKB-KW"/>
</dbReference>
<dbReference type="Gene3D" id="3.40.50.300">
    <property type="entry name" value="P-loop containing nucleotide triphosphate hydrolases"/>
    <property type="match status" value="1"/>
</dbReference>
<keyword evidence="5" id="KW-0046">Antibiotic resistance</keyword>
<keyword evidence="3" id="KW-0547">Nucleotide-binding</keyword>
<evidence type="ECO:0000256" key="2">
    <source>
        <dbReference type="ARBA" id="ARBA00022448"/>
    </source>
</evidence>
<dbReference type="AlphaFoldDB" id="A0A4R7TAK0"/>
<accession>A0A4R7TAK0</accession>
<dbReference type="InterPro" id="IPR003439">
    <property type="entry name" value="ABC_transporter-like_ATP-bd"/>
</dbReference>
<evidence type="ECO:0000313" key="7">
    <source>
        <dbReference type="EMBL" id="TDU88267.1"/>
    </source>
</evidence>
<name>A0A4R7TAK0_9ACTN</name>
<keyword evidence="2" id="KW-0813">Transport</keyword>
<reference evidence="7 8" key="1">
    <citation type="submission" date="2019-03" db="EMBL/GenBank/DDBJ databases">
        <title>Genomic Encyclopedia of Type Strains, Phase III (KMG-III): the genomes of soil and plant-associated and newly described type strains.</title>
        <authorList>
            <person name="Whitman W."/>
        </authorList>
    </citation>
    <scope>NUCLEOTIDE SEQUENCE [LARGE SCALE GENOMIC DNA]</scope>
    <source>
        <strain evidence="7 8">VKM Ac-2575</strain>
    </source>
</reference>
<dbReference type="PANTHER" id="PTHR42711:SF17">
    <property type="entry name" value="ABC TRANSPORTER ATP-BINDING PROTEIN"/>
    <property type="match status" value="1"/>
</dbReference>
<dbReference type="SMART" id="SM00382">
    <property type="entry name" value="AAA"/>
    <property type="match status" value="1"/>
</dbReference>
<evidence type="ECO:0000256" key="1">
    <source>
        <dbReference type="ARBA" id="ARBA00004202"/>
    </source>
</evidence>
<feature type="domain" description="ABC transporter" evidence="6">
    <location>
        <begin position="29"/>
        <end position="252"/>
    </location>
</feature>
<sequence>MSWVDHDGRSRTWPSLTASILGMTTTTAVTLSGVTKRYGEVQAVAGVDLTIRSGEVVAMLGPNGAGKSTTIEMLLGLVRPDQGSVQVYGSSPAEAIATGKVGAMLQSGGIIEDAKVGELMNLVAGLHKEPMPVAEALDRAGIADLVGRKIKGLSGGQKQRVRFAMAIIPQPDLIVLDEPTTGMDVESRRDFWASMHAETARGRTVLFATHYLEEADAYADRVVLMRNGKVVADGTAAQIKAGVSGRTIRATVPGADLAALAALPGVRNVETRGDVVLLQCANSDDTLRHLLTNTPAHDIEVTSADLEDAVLAISDAEEESLA</sequence>
<dbReference type="GO" id="GO:0005886">
    <property type="term" value="C:plasma membrane"/>
    <property type="evidence" value="ECO:0007669"/>
    <property type="project" value="UniProtKB-SubCell"/>
</dbReference>
<evidence type="ECO:0000256" key="5">
    <source>
        <dbReference type="ARBA" id="ARBA00023251"/>
    </source>
</evidence>
<gene>
    <name evidence="7" type="ORF">EV138_1809</name>
</gene>
<dbReference type="CDD" id="cd03230">
    <property type="entry name" value="ABC_DR_subfamily_A"/>
    <property type="match status" value="1"/>
</dbReference>
<protein>
    <submittedName>
        <fullName evidence="7">ABC-2 type transport system ATP-binding protein</fullName>
    </submittedName>
</protein>
<organism evidence="7 8">
    <name type="scientific">Kribbella voronezhensis</name>
    <dbReference type="NCBI Taxonomy" id="2512212"/>
    <lineage>
        <taxon>Bacteria</taxon>
        <taxon>Bacillati</taxon>
        <taxon>Actinomycetota</taxon>
        <taxon>Actinomycetes</taxon>
        <taxon>Propionibacteriales</taxon>
        <taxon>Kribbellaceae</taxon>
        <taxon>Kribbella</taxon>
    </lineage>
</organism>
<dbReference type="PANTHER" id="PTHR42711">
    <property type="entry name" value="ABC TRANSPORTER ATP-BINDING PROTEIN"/>
    <property type="match status" value="1"/>
</dbReference>
<proteinExistence type="predicted"/>
<dbReference type="PROSITE" id="PS00211">
    <property type="entry name" value="ABC_TRANSPORTER_1"/>
    <property type="match status" value="1"/>
</dbReference>
<evidence type="ECO:0000256" key="4">
    <source>
        <dbReference type="ARBA" id="ARBA00022840"/>
    </source>
</evidence>
<dbReference type="GO" id="GO:0005524">
    <property type="term" value="F:ATP binding"/>
    <property type="evidence" value="ECO:0007669"/>
    <property type="project" value="UniProtKB-KW"/>
</dbReference>
<dbReference type="SUPFAM" id="SSF52540">
    <property type="entry name" value="P-loop containing nucleoside triphosphate hydrolases"/>
    <property type="match status" value="1"/>
</dbReference>
<dbReference type="Pfam" id="PF00005">
    <property type="entry name" value="ABC_tran"/>
    <property type="match status" value="1"/>
</dbReference>
<evidence type="ECO:0000256" key="3">
    <source>
        <dbReference type="ARBA" id="ARBA00022741"/>
    </source>
</evidence>
<evidence type="ECO:0000313" key="8">
    <source>
        <dbReference type="Proteomes" id="UP000295151"/>
    </source>
</evidence>
<dbReference type="Proteomes" id="UP000295151">
    <property type="component" value="Unassembled WGS sequence"/>
</dbReference>
<dbReference type="InterPro" id="IPR017871">
    <property type="entry name" value="ABC_transporter-like_CS"/>
</dbReference>
<comment type="subcellular location">
    <subcellularLocation>
        <location evidence="1">Cell membrane</location>
        <topology evidence="1">Peripheral membrane protein</topology>
    </subcellularLocation>
</comment>
<keyword evidence="8" id="KW-1185">Reference proteome</keyword>
<dbReference type="EMBL" id="SOCE01000001">
    <property type="protein sequence ID" value="TDU88267.1"/>
    <property type="molecule type" value="Genomic_DNA"/>
</dbReference>
<dbReference type="PROSITE" id="PS50893">
    <property type="entry name" value="ABC_TRANSPORTER_2"/>
    <property type="match status" value="1"/>
</dbReference>
<dbReference type="GO" id="GO:0016887">
    <property type="term" value="F:ATP hydrolysis activity"/>
    <property type="evidence" value="ECO:0007669"/>
    <property type="project" value="InterPro"/>
</dbReference>
<keyword evidence="4 7" id="KW-0067">ATP-binding</keyword>
<dbReference type="InterPro" id="IPR050763">
    <property type="entry name" value="ABC_transporter_ATP-binding"/>
</dbReference>
<evidence type="ECO:0000259" key="6">
    <source>
        <dbReference type="PROSITE" id="PS50893"/>
    </source>
</evidence>